<dbReference type="Proteomes" id="UP000026961">
    <property type="component" value="Chromosome 1"/>
</dbReference>
<name>A0A0D9Y4I7_9ORYZ</name>
<evidence type="ECO:0000313" key="3">
    <source>
        <dbReference type="Proteomes" id="UP000026961"/>
    </source>
</evidence>
<evidence type="ECO:0000313" key="2">
    <source>
        <dbReference type="EnsemblPlants" id="OGLUM01G06700.1"/>
    </source>
</evidence>
<accession>A0A0D9Y4I7</accession>
<evidence type="ECO:0000256" key="1">
    <source>
        <dbReference type="SAM" id="MobiDB-lite"/>
    </source>
</evidence>
<reference evidence="2" key="1">
    <citation type="submission" date="2013-08" db="EMBL/GenBank/DDBJ databases">
        <title>Oryza genome evolution.</title>
        <authorList>
            <person name="Wing R.A."/>
            <person name="Panaud O."/>
            <person name="Oliveira A.C."/>
        </authorList>
    </citation>
    <scope>NUCLEOTIDE SEQUENCE</scope>
</reference>
<dbReference type="AlphaFoldDB" id="A0A0D9Y4I7"/>
<reference evidence="2" key="2">
    <citation type="submission" date="2015-04" db="UniProtKB">
        <authorList>
            <consortium name="EnsemblPlants"/>
        </authorList>
    </citation>
    <scope>IDENTIFICATION</scope>
</reference>
<protein>
    <submittedName>
        <fullName evidence="2">Uncharacterized protein</fullName>
    </submittedName>
</protein>
<feature type="compositionally biased region" description="Basic and acidic residues" evidence="1">
    <location>
        <begin position="7"/>
        <end position="34"/>
    </location>
</feature>
<feature type="region of interest" description="Disordered" evidence="1">
    <location>
        <begin position="1"/>
        <end position="57"/>
    </location>
</feature>
<proteinExistence type="predicted"/>
<dbReference type="Gramene" id="OGLUM01G06700.1">
    <property type="protein sequence ID" value="OGLUM01G06700.1"/>
    <property type="gene ID" value="OGLUM01G06700"/>
</dbReference>
<keyword evidence="3" id="KW-1185">Reference proteome</keyword>
<sequence>MAGGDSDDGRQDKHRWLTRHAREAAQEDREREGRTVPSPPSEPDPRESPRGVKSSPNAIVCPFFARSGVDLAVPSYLTQIRGHGARWDGMEELDSNKEGAVVNRFWLEGGRGRVQWRWGGS</sequence>
<dbReference type="EnsemblPlants" id="OGLUM01G06700.1">
    <property type="protein sequence ID" value="OGLUM01G06700.1"/>
    <property type="gene ID" value="OGLUM01G06700"/>
</dbReference>
<reference evidence="2" key="3">
    <citation type="submission" date="2018-05" db="EMBL/GenBank/DDBJ databases">
        <title>OgluRS3 (Oryza glumaepatula Reference Sequence Version 3).</title>
        <authorList>
            <person name="Zhang J."/>
            <person name="Kudrna D."/>
            <person name="Lee S."/>
            <person name="Talag J."/>
            <person name="Welchert J."/>
            <person name="Wing R.A."/>
        </authorList>
    </citation>
    <scope>NUCLEOTIDE SEQUENCE [LARGE SCALE GENOMIC DNA]</scope>
</reference>
<dbReference type="HOGENOM" id="CLU_2041667_0_0_1"/>
<organism evidence="2">
    <name type="scientific">Oryza glumipatula</name>
    <dbReference type="NCBI Taxonomy" id="40148"/>
    <lineage>
        <taxon>Eukaryota</taxon>
        <taxon>Viridiplantae</taxon>
        <taxon>Streptophyta</taxon>
        <taxon>Embryophyta</taxon>
        <taxon>Tracheophyta</taxon>
        <taxon>Spermatophyta</taxon>
        <taxon>Magnoliopsida</taxon>
        <taxon>Liliopsida</taxon>
        <taxon>Poales</taxon>
        <taxon>Poaceae</taxon>
        <taxon>BOP clade</taxon>
        <taxon>Oryzoideae</taxon>
        <taxon>Oryzeae</taxon>
        <taxon>Oryzinae</taxon>
        <taxon>Oryza</taxon>
    </lineage>
</organism>